<dbReference type="InterPro" id="IPR011701">
    <property type="entry name" value="MFS"/>
</dbReference>
<dbReference type="AlphaFoldDB" id="W4N9R7"/>
<name>W4N9R7_9BIFI</name>
<evidence type="ECO:0000313" key="7">
    <source>
        <dbReference type="EMBL" id="ETY71246.1"/>
    </source>
</evidence>
<feature type="transmembrane region" description="Helical" evidence="5">
    <location>
        <begin position="323"/>
        <end position="348"/>
    </location>
</feature>
<reference evidence="7 8" key="1">
    <citation type="journal article" date="2014" name="Genome Announc.">
        <title>The Genome Sequence of Bifidobacterium moukalabense DSM 27321 Highlights the Close Phylogenetic Relatedness with the Bifidobacterium dentium Taxon.</title>
        <authorList>
            <person name="Lugli G.A."/>
            <person name="Duranti S."/>
            <person name="Milani C."/>
            <person name="Turroni F."/>
            <person name="Viappiani A."/>
            <person name="Mangifesta M."/>
            <person name="van Sinderen D."/>
            <person name="Ventura M."/>
        </authorList>
    </citation>
    <scope>NUCLEOTIDE SEQUENCE [LARGE SCALE GENOMIC DNA]</scope>
    <source>
        <strain evidence="7 8">DSM 27321</strain>
    </source>
</reference>
<keyword evidence="2 5" id="KW-0812">Transmembrane</keyword>
<feature type="transmembrane region" description="Helical" evidence="5">
    <location>
        <begin position="182"/>
        <end position="203"/>
    </location>
</feature>
<dbReference type="GO" id="GO:0022857">
    <property type="term" value="F:transmembrane transporter activity"/>
    <property type="evidence" value="ECO:0007669"/>
    <property type="project" value="InterPro"/>
</dbReference>
<comment type="caution">
    <text evidence="7">The sequence shown here is derived from an EMBL/GenBank/DDBJ whole genome shotgun (WGS) entry which is preliminary data.</text>
</comment>
<feature type="transmembrane region" description="Helical" evidence="5">
    <location>
        <begin position="21"/>
        <end position="42"/>
    </location>
</feature>
<evidence type="ECO:0000259" key="6">
    <source>
        <dbReference type="PROSITE" id="PS50850"/>
    </source>
</evidence>
<dbReference type="STRING" id="1435051.BMOU_1277"/>
<evidence type="ECO:0000313" key="8">
    <source>
        <dbReference type="Proteomes" id="UP000019155"/>
    </source>
</evidence>
<dbReference type="PANTHER" id="PTHR11360">
    <property type="entry name" value="MONOCARBOXYLATE TRANSPORTER"/>
    <property type="match status" value="1"/>
</dbReference>
<proteinExistence type="predicted"/>
<dbReference type="PROSITE" id="PS50850">
    <property type="entry name" value="MFS"/>
    <property type="match status" value="1"/>
</dbReference>
<feature type="transmembrane region" description="Helical" evidence="5">
    <location>
        <begin position="415"/>
        <end position="436"/>
    </location>
</feature>
<dbReference type="PANTHER" id="PTHR11360:SF290">
    <property type="entry name" value="MONOCARBOXYLATE MFS PERMEASE"/>
    <property type="match status" value="1"/>
</dbReference>
<dbReference type="Proteomes" id="UP000019155">
    <property type="component" value="Unassembled WGS sequence"/>
</dbReference>
<feature type="domain" description="Major facilitator superfamily (MFS) profile" evidence="6">
    <location>
        <begin position="23"/>
        <end position="440"/>
    </location>
</feature>
<accession>W4N9R7</accession>
<feature type="transmembrane region" description="Helical" evidence="5">
    <location>
        <begin position="153"/>
        <end position="176"/>
    </location>
</feature>
<dbReference type="PATRIC" id="fig|1435051.3.peg.1256"/>
<feature type="transmembrane region" description="Helical" evidence="5">
    <location>
        <begin position="118"/>
        <end position="141"/>
    </location>
</feature>
<feature type="transmembrane region" description="Helical" evidence="5">
    <location>
        <begin position="94"/>
        <end position="112"/>
    </location>
</feature>
<dbReference type="GeneID" id="97502707"/>
<evidence type="ECO:0000256" key="4">
    <source>
        <dbReference type="ARBA" id="ARBA00023136"/>
    </source>
</evidence>
<dbReference type="SUPFAM" id="SSF103473">
    <property type="entry name" value="MFS general substrate transporter"/>
    <property type="match status" value="1"/>
</dbReference>
<evidence type="ECO:0000256" key="1">
    <source>
        <dbReference type="ARBA" id="ARBA00004651"/>
    </source>
</evidence>
<dbReference type="RefSeq" id="WP_034875914.1">
    <property type="nucleotide sequence ID" value="NZ_AZMV01000006.1"/>
</dbReference>
<evidence type="ECO:0000256" key="5">
    <source>
        <dbReference type="SAM" id="Phobius"/>
    </source>
</evidence>
<dbReference type="Pfam" id="PF07690">
    <property type="entry name" value="MFS_1"/>
    <property type="match status" value="1"/>
</dbReference>
<dbReference type="InterPro" id="IPR020846">
    <property type="entry name" value="MFS_dom"/>
</dbReference>
<feature type="transmembrane region" description="Helical" evidence="5">
    <location>
        <begin position="62"/>
        <end position="82"/>
    </location>
</feature>
<feature type="transmembrane region" description="Helical" evidence="5">
    <location>
        <begin position="253"/>
        <end position="275"/>
    </location>
</feature>
<keyword evidence="8" id="KW-1185">Reference proteome</keyword>
<dbReference type="eggNOG" id="COG2271">
    <property type="taxonomic scope" value="Bacteria"/>
</dbReference>
<comment type="subcellular location">
    <subcellularLocation>
        <location evidence="1">Cell membrane</location>
        <topology evidence="1">Multi-pass membrane protein</topology>
    </subcellularLocation>
</comment>
<evidence type="ECO:0000256" key="2">
    <source>
        <dbReference type="ARBA" id="ARBA00022692"/>
    </source>
</evidence>
<dbReference type="EMBL" id="AZMV01000006">
    <property type="protein sequence ID" value="ETY71246.1"/>
    <property type="molecule type" value="Genomic_DNA"/>
</dbReference>
<dbReference type="GO" id="GO:0005886">
    <property type="term" value="C:plasma membrane"/>
    <property type="evidence" value="ECO:0007669"/>
    <property type="project" value="UniProtKB-SubCell"/>
</dbReference>
<gene>
    <name evidence="7" type="ORF">BMOU_1277</name>
</gene>
<dbReference type="InterPro" id="IPR050327">
    <property type="entry name" value="Proton-linked_MCT"/>
</dbReference>
<sequence length="469" mass="49385">MSQTSPVSTTPENINGARPRFFYGWWIVIGGFLMMCTCYTTFVNCSSLFQAHIVSDLHMTIGQYNTGTSLASLISIVATLFMGTLIDKLGARQIASFLVILSALLLFGYSAVTAAWQVYVLAAVSGTLITSGVRLFISVVVTNWFNLKRGLAVSAALCGSGFGGMILSPIASTIIADHGWRTAYVALGVICLVAALPIPIIFFRTRPSEKNLLPLGAEMSEDEVKEAERRSGHSLSEVNVAVGWKVLRKHAGFWLLVLGFLFVGVINGAVSVNMVSNMTSVNNDGTEVITGGHSVVWAGYIMSLYMGVVLVAKVALGWIFDRFGMAGGVLVGSVSCLFACLFLCFPSTNWGPVLAAIFYGIGTCTATIGPSIMISHEYGRRDVGKLTGIAVSATALGGIIGAIVSGIAFDAALSFTPAWIIGIVCSVFMGVTLIASAGMAKGVVARCIASGAPHIDAEGNIIEEAQEEA</sequence>
<feature type="transmembrane region" description="Helical" evidence="5">
    <location>
        <begin position="295"/>
        <end position="316"/>
    </location>
</feature>
<keyword evidence="4 5" id="KW-0472">Membrane</keyword>
<dbReference type="InterPro" id="IPR036259">
    <property type="entry name" value="MFS_trans_sf"/>
</dbReference>
<feature type="transmembrane region" description="Helical" evidence="5">
    <location>
        <begin position="354"/>
        <end position="374"/>
    </location>
</feature>
<feature type="transmembrane region" description="Helical" evidence="5">
    <location>
        <begin position="386"/>
        <end position="409"/>
    </location>
</feature>
<evidence type="ECO:0000256" key="3">
    <source>
        <dbReference type="ARBA" id="ARBA00022989"/>
    </source>
</evidence>
<keyword evidence="3 5" id="KW-1133">Transmembrane helix</keyword>
<protein>
    <submittedName>
        <fullName evidence="7">MFS superfamily permease</fullName>
    </submittedName>
</protein>
<organism evidence="7 8">
    <name type="scientific">Bifidobacterium moukalabense DSM 27321</name>
    <dbReference type="NCBI Taxonomy" id="1435051"/>
    <lineage>
        <taxon>Bacteria</taxon>
        <taxon>Bacillati</taxon>
        <taxon>Actinomycetota</taxon>
        <taxon>Actinomycetes</taxon>
        <taxon>Bifidobacteriales</taxon>
        <taxon>Bifidobacteriaceae</taxon>
        <taxon>Bifidobacterium</taxon>
    </lineage>
</organism>
<dbReference type="Gene3D" id="1.20.1250.20">
    <property type="entry name" value="MFS general substrate transporter like domains"/>
    <property type="match status" value="2"/>
</dbReference>
<dbReference type="OrthoDB" id="182417at2"/>